<feature type="region of interest" description="Disordered" evidence="1">
    <location>
        <begin position="240"/>
        <end position="285"/>
    </location>
</feature>
<gene>
    <name evidence="2" type="ORF">JW592_16305</name>
</gene>
<evidence type="ECO:0000313" key="3">
    <source>
        <dbReference type="Proteomes" id="UP001518976"/>
    </source>
</evidence>
<protein>
    <submittedName>
        <fullName evidence="2">Heavy metal transporter</fullName>
    </submittedName>
</protein>
<organism evidence="2 3">
    <name type="scientific">Streptomyces spirodelae</name>
    <dbReference type="NCBI Taxonomy" id="2812904"/>
    <lineage>
        <taxon>Bacteria</taxon>
        <taxon>Bacillati</taxon>
        <taxon>Actinomycetota</taxon>
        <taxon>Actinomycetes</taxon>
        <taxon>Kitasatosporales</taxon>
        <taxon>Streptomycetaceae</taxon>
        <taxon>Streptomyces</taxon>
    </lineage>
</organism>
<dbReference type="Proteomes" id="UP001518976">
    <property type="component" value="Unassembled WGS sequence"/>
</dbReference>
<comment type="caution">
    <text evidence="2">The sequence shown here is derived from an EMBL/GenBank/DDBJ whole genome shotgun (WGS) entry which is preliminary data.</text>
</comment>
<dbReference type="EMBL" id="JAFFZN010000013">
    <property type="protein sequence ID" value="MBO8187015.1"/>
    <property type="molecule type" value="Genomic_DNA"/>
</dbReference>
<reference evidence="2 3" key="1">
    <citation type="submission" date="2021-02" db="EMBL/GenBank/DDBJ databases">
        <title>Streptomyces spirodelae sp. nov., isolated from duckweed.</title>
        <authorList>
            <person name="Saimee Y."/>
            <person name="Duangmal K."/>
        </authorList>
    </citation>
    <scope>NUCLEOTIDE SEQUENCE [LARGE SCALE GENOMIC DNA]</scope>
    <source>
        <strain evidence="2 3">DW4-2</strain>
    </source>
</reference>
<accession>A0ABS3WV42</accession>
<sequence length="378" mass="38899">MPERMSRPKGRGRLFRVAVACVVLLAVAAYVAVRGLSGQDGAMCTVHASGGKDAGSAASGGSRGSQDASGASQTYELAPEQAANAATIAAVASRRGLPERAVTIALATAMQESKLRNIGHGDRDSIGLFQQRPSQGWGTADQIGDPVYSASRFYDHLVKVPGYSRLPLTVAAQRVQRSGFPQAYAKHEMNAALLTGALTGRRPATLSCTTGARSLGGAGDPEAVRKRLVREFGRDVLADGTGTLTAASPRGSAAPRQPRSRAHAGANSAARDPLRTPEPAGAPATGVPAEMRAAAARTGAGPTVSVPAHGRRHGWELAHWAVSNAAGLHIERISYAGLQWTAERSEEGWRKVGTGDAKSGGAKGSGGGAVELRLATGH</sequence>
<keyword evidence="3" id="KW-1185">Reference proteome</keyword>
<dbReference type="RefSeq" id="WP_209265832.1">
    <property type="nucleotide sequence ID" value="NZ_JAFFZN010000013.1"/>
</dbReference>
<evidence type="ECO:0000256" key="1">
    <source>
        <dbReference type="SAM" id="MobiDB-lite"/>
    </source>
</evidence>
<feature type="region of interest" description="Disordered" evidence="1">
    <location>
        <begin position="50"/>
        <end position="75"/>
    </location>
</feature>
<name>A0ABS3WV42_9ACTN</name>
<proteinExistence type="predicted"/>
<evidence type="ECO:0000313" key="2">
    <source>
        <dbReference type="EMBL" id="MBO8187015.1"/>
    </source>
</evidence>
<feature type="region of interest" description="Disordered" evidence="1">
    <location>
        <begin position="351"/>
        <end position="378"/>
    </location>
</feature>